<evidence type="ECO:0000256" key="5">
    <source>
        <dbReference type="ARBA" id="ARBA00022741"/>
    </source>
</evidence>
<evidence type="ECO:0000256" key="3">
    <source>
        <dbReference type="ARBA" id="ARBA00011531"/>
    </source>
</evidence>
<dbReference type="FunFam" id="3.50.7.10:FF:000003">
    <property type="entry name" value="T-complex protein 1 subunit epsilon"/>
    <property type="match status" value="1"/>
</dbReference>
<dbReference type="SUPFAM" id="SSF52029">
    <property type="entry name" value="GroEL apical domain-like"/>
    <property type="match status" value="1"/>
</dbReference>
<dbReference type="InterPro" id="IPR017998">
    <property type="entry name" value="Chaperone_TCP-1"/>
</dbReference>
<keyword evidence="6 11" id="KW-0067">ATP-binding</keyword>
<comment type="subcellular location">
    <subcellularLocation>
        <location evidence="1">Cytoplasm</location>
    </subcellularLocation>
</comment>
<dbReference type="CDD" id="cd16449">
    <property type="entry name" value="RING-HC"/>
    <property type="match status" value="1"/>
</dbReference>
<evidence type="ECO:0000256" key="9">
    <source>
        <dbReference type="ARBA" id="ARBA00033325"/>
    </source>
</evidence>
<dbReference type="InterPro" id="IPR013262">
    <property type="entry name" value="OMP_MIM1/TOM13_mt"/>
</dbReference>
<evidence type="ECO:0000313" key="17">
    <source>
        <dbReference type="Proteomes" id="UP000310189"/>
    </source>
</evidence>
<dbReference type="InterPro" id="IPR027410">
    <property type="entry name" value="TCP-1-like_intermed_sf"/>
</dbReference>
<feature type="domain" description="RING-type" evidence="15">
    <location>
        <begin position="726"/>
        <end position="767"/>
    </location>
</feature>
<dbReference type="InterPro" id="IPR012677">
    <property type="entry name" value="Nucleotide-bd_a/b_plait_sf"/>
</dbReference>
<dbReference type="Pfam" id="PF00118">
    <property type="entry name" value="Cpn60_TCP1"/>
    <property type="match status" value="1"/>
</dbReference>
<feature type="coiled-coil region" evidence="12">
    <location>
        <begin position="1308"/>
        <end position="1335"/>
    </location>
</feature>
<dbReference type="InterPro" id="IPR053374">
    <property type="entry name" value="TCP-1_chaperonin"/>
</dbReference>
<dbReference type="InterPro" id="IPR012718">
    <property type="entry name" value="Chap_CCT_epsi"/>
</dbReference>
<comment type="similarity">
    <text evidence="2 11">Belongs to the TCP-1 chaperonin family.</text>
</comment>
<dbReference type="InterPro" id="IPR054827">
    <property type="entry name" value="thermosome_alpha"/>
</dbReference>
<dbReference type="Gene3D" id="3.30.260.10">
    <property type="entry name" value="TCP-1-like chaperonin intermediate domain"/>
    <property type="match status" value="1"/>
</dbReference>
<dbReference type="EMBL" id="SPNW01000020">
    <property type="protein sequence ID" value="TIA90316.1"/>
    <property type="molecule type" value="Genomic_DNA"/>
</dbReference>
<keyword evidence="10" id="KW-0479">Metal-binding</keyword>
<evidence type="ECO:0000256" key="4">
    <source>
        <dbReference type="ARBA" id="ARBA00022490"/>
    </source>
</evidence>
<dbReference type="Gene3D" id="1.10.560.10">
    <property type="entry name" value="GroEL-like equatorial domain"/>
    <property type="match status" value="1"/>
</dbReference>
<dbReference type="Gene3D" id="3.30.70.330">
    <property type="match status" value="1"/>
</dbReference>
<feature type="compositionally biased region" description="Polar residues" evidence="13">
    <location>
        <begin position="1274"/>
        <end position="1290"/>
    </location>
</feature>
<dbReference type="GO" id="GO:0005741">
    <property type="term" value="C:mitochondrial outer membrane"/>
    <property type="evidence" value="ECO:0007669"/>
    <property type="project" value="InterPro"/>
</dbReference>
<evidence type="ECO:0000256" key="6">
    <source>
        <dbReference type="ARBA" id="ARBA00022840"/>
    </source>
</evidence>
<dbReference type="PRINTS" id="PR00304">
    <property type="entry name" value="TCOMPLEXTCP1"/>
</dbReference>
<evidence type="ECO:0000256" key="10">
    <source>
        <dbReference type="PROSITE-ProRule" id="PRU00175"/>
    </source>
</evidence>
<reference evidence="16 17" key="1">
    <citation type="submission" date="2019-03" db="EMBL/GenBank/DDBJ databases">
        <title>Sequencing 23 genomes of Wallemia ichthyophaga.</title>
        <authorList>
            <person name="Gostincar C."/>
        </authorList>
    </citation>
    <scope>NUCLEOTIDE SEQUENCE [LARGE SCALE GENOMIC DNA]</scope>
    <source>
        <strain evidence="16 17">EXF-5753</strain>
    </source>
</reference>
<feature type="transmembrane region" description="Helical" evidence="14">
    <location>
        <begin position="1482"/>
        <end position="1502"/>
    </location>
</feature>
<dbReference type="PROSITE" id="PS50089">
    <property type="entry name" value="ZF_RING_2"/>
    <property type="match status" value="1"/>
</dbReference>
<keyword evidence="10" id="KW-0862">Zinc</keyword>
<dbReference type="GO" id="GO:0140662">
    <property type="term" value="F:ATP-dependent protein folding chaperone"/>
    <property type="evidence" value="ECO:0007669"/>
    <property type="project" value="InterPro"/>
</dbReference>
<keyword evidence="14" id="KW-1133">Transmembrane helix</keyword>
<keyword evidence="5 11" id="KW-0547">Nucleotide-binding</keyword>
<dbReference type="Proteomes" id="UP000310189">
    <property type="component" value="Unassembled WGS sequence"/>
</dbReference>
<dbReference type="NCBIfam" id="NF041082">
    <property type="entry name" value="thermosome_alpha"/>
    <property type="match status" value="1"/>
</dbReference>
<evidence type="ECO:0000256" key="12">
    <source>
        <dbReference type="SAM" id="Coils"/>
    </source>
</evidence>
<evidence type="ECO:0000313" key="16">
    <source>
        <dbReference type="EMBL" id="TIA90316.1"/>
    </source>
</evidence>
<organism evidence="16 17">
    <name type="scientific">Wallemia hederae</name>
    <dbReference type="NCBI Taxonomy" id="1540922"/>
    <lineage>
        <taxon>Eukaryota</taxon>
        <taxon>Fungi</taxon>
        <taxon>Dikarya</taxon>
        <taxon>Basidiomycota</taxon>
        <taxon>Wallemiomycotina</taxon>
        <taxon>Wallemiomycetes</taxon>
        <taxon>Wallemiales</taxon>
        <taxon>Wallemiaceae</taxon>
        <taxon>Wallemia</taxon>
    </lineage>
</organism>
<sequence>MKYVYSESSRIQVFTCLQHGNPFIIVREQDKKTRTRGVDAIKSHILAARTVANIIKTSLGPRGLDKIMISADGDITVTNDGATILSLMEVDNQVAKLMVSLSKSQDDEVGDGTTGVVVLAGAMLDQAIGLLDRGIHPIRIADGFDRACKIAVKELDGISDSVEFSQDGKGPGTAALYKAASTSLGSKIVSAHSKFAQIAVDAVLSVADIERRDVDFELIKVDGKVGGSLEETSLVQGVVVDKDMSHPQMPRFVKDAKIAILTCPFEPPRPKTKHKLDIGSVEEYKKLEAYEKEKFADMIKKVKDSGANLVICQWGFDDEANHLLMQNDLPAVRWVGGPEIELIAIATNGRIVPRFEDLSADKLGHAGVVREIGFGTTRDRMLVIEECANSRAVTVFVRGSNKMIIDEAKRALHDAICVVRNLVVDNRVVYGGGAAEIASSIAVTKAADETASIEQYAMRAFSQALDAIPLALAENSGLSPIETLSDVKSQQVNDKNPNLGIDCMGRGSNDMKAQNVHDPLVSKRQQYLLATQLVRAILKIDDVITAGGDILAQSSTINTASWKNSQNPFWFSTAIMDMLNYSSNSKILTPSNNLNAVDAGARAGNDREAPDAALSFCDVGSLSHAAQAPPPSPIAIPVQSDSQSRARAIRSKTISVSPLVSELKEDGAEKENVPLDHRKTVSYDISRLRLQFHKQDLDPIQDVTEQSTPNTSTFSGALSPRSPLFCLSCCEPLANLGVVFEPCKHTCCAICLLNSLTLNREKCTFCKAAITSFKSINGGPVTSPTLSGYGESNDGFFKTTATHSPPPPPPPPANERSSLKSIWSPESSLRRAPSFGSALASPTPPSTAAAVAAATAASLSPTTSPLAVAMPRVRHADTGRAKPFERGWPVLKLENVPWDSTPSIVERWLPRNALPHWSVNSHAIHVVLDRNNGKASSDLYVEVASIEIRNEIMRSRQHSVLESRGRSRYVNILASSQDELFKAIFPSWCDNSGDYCGWNDNNASCYNSAQAKLISDHELGTLIDLCERVGKKAIQRMPPKMHFCKEQQNPFNMLMSIISKMPWHLLPADKRKNLYQRYQSALSDCVKKAIEIVLFHIEAREESIDVQLLIRLLTVALSCPAFSDEQKDCFMLMSKLDANNLPSLNLAKPNASKHGLGLTDVPDNGWIDVGTGSFEDLTQAAAMHDVKRGRTLKFSRSVSSIGKNSCNARILNSALLPLTPDQSPDYDLNAFGGLERVLETANPGYHRTPHQTLARHSGSTQQLNALSFKPAQTKKPTATESVAQSAPVETSNKFDNLKEEIPKSAAEVEQSKAAADELEKRKAEALERVEETRQLDMKHHKERNEQTDSRIKVEDLPDMLKASVEDTLVYHENYARERETKARAEQQAIAKHVADAEKKRKHEQPIFSAIDVETKRFKSESGEEVESSAVLVEKDNSNSDFELVQSDWIEEKKSAGKVDKFQDSANQSPTLALFKRPSVRTLLAAVAVNLLIPFVNGIALGFGEIFGREVLVGYFGFGRRWWTRVDSRSSLGSAGAGLR</sequence>
<dbReference type="Gene3D" id="3.50.7.10">
    <property type="entry name" value="GroEL"/>
    <property type="match status" value="1"/>
</dbReference>
<evidence type="ECO:0000259" key="15">
    <source>
        <dbReference type="PROSITE" id="PS50089"/>
    </source>
</evidence>
<protein>
    <recommendedName>
        <fullName evidence="8">T-complex protein 1 subunit epsilon</fullName>
    </recommendedName>
    <alternativeName>
        <fullName evidence="9">CCT-epsilon</fullName>
    </alternativeName>
</protein>
<keyword evidence="12" id="KW-0175">Coiled coil</keyword>
<dbReference type="SUPFAM" id="SSF48592">
    <property type="entry name" value="GroEL equatorial domain-like"/>
    <property type="match status" value="1"/>
</dbReference>
<keyword evidence="10" id="KW-0863">Zinc-finger</keyword>
<dbReference type="CDD" id="cd03339">
    <property type="entry name" value="TCP1_epsilon"/>
    <property type="match status" value="1"/>
</dbReference>
<dbReference type="InterPro" id="IPR001841">
    <property type="entry name" value="Znf_RING"/>
</dbReference>
<dbReference type="OrthoDB" id="10248520at2759"/>
<feature type="region of interest" description="Disordered" evidence="13">
    <location>
        <begin position="1270"/>
        <end position="1290"/>
    </location>
</feature>
<dbReference type="GO" id="GO:0051082">
    <property type="term" value="F:unfolded protein binding"/>
    <property type="evidence" value="ECO:0007669"/>
    <property type="project" value="InterPro"/>
</dbReference>
<evidence type="ECO:0000256" key="1">
    <source>
        <dbReference type="ARBA" id="ARBA00004496"/>
    </source>
</evidence>
<dbReference type="InterPro" id="IPR027409">
    <property type="entry name" value="GroEL-like_apical_dom_sf"/>
</dbReference>
<evidence type="ECO:0000256" key="8">
    <source>
        <dbReference type="ARBA" id="ARBA00024086"/>
    </source>
</evidence>
<dbReference type="InterPro" id="IPR002194">
    <property type="entry name" value="Chaperonin_TCP-1_CS"/>
</dbReference>
<gene>
    <name evidence="16" type="ORF">E3P99_01653</name>
</gene>
<dbReference type="PROSITE" id="PS00750">
    <property type="entry name" value="TCP1_1"/>
    <property type="match status" value="1"/>
</dbReference>
<dbReference type="GO" id="GO:0016887">
    <property type="term" value="F:ATP hydrolysis activity"/>
    <property type="evidence" value="ECO:0007669"/>
    <property type="project" value="InterPro"/>
</dbReference>
<keyword evidence="17" id="KW-1185">Reference proteome</keyword>
<dbReference type="PROSITE" id="PS00751">
    <property type="entry name" value="TCP1_2"/>
    <property type="match status" value="1"/>
</dbReference>
<dbReference type="GO" id="GO:0005832">
    <property type="term" value="C:chaperonin-containing T-complex"/>
    <property type="evidence" value="ECO:0007669"/>
    <property type="project" value="UniProtKB-ARBA"/>
</dbReference>
<accession>A0A4T0FTQ3</accession>
<dbReference type="PROSITE" id="PS00995">
    <property type="entry name" value="TCP1_3"/>
    <property type="match status" value="1"/>
</dbReference>
<comment type="subunit">
    <text evidence="3">Heterooligomeric complex of about 850 to 900 kDa that forms two stacked rings, 12 to 16 nm in diameter.</text>
</comment>
<keyword evidence="14" id="KW-0472">Membrane</keyword>
<name>A0A4T0FTQ3_9BASI</name>
<keyword evidence="7 11" id="KW-0143">Chaperone</keyword>
<dbReference type="PANTHER" id="PTHR11353">
    <property type="entry name" value="CHAPERONIN"/>
    <property type="match status" value="1"/>
</dbReference>
<comment type="caution">
    <text evidence="16">The sequence shown here is derived from an EMBL/GenBank/DDBJ whole genome shotgun (WGS) entry which is preliminary data.</text>
</comment>
<evidence type="ECO:0000256" key="7">
    <source>
        <dbReference type="ARBA" id="ARBA00023186"/>
    </source>
</evidence>
<dbReference type="NCBIfam" id="NF041083">
    <property type="entry name" value="thermosome_beta"/>
    <property type="match status" value="1"/>
</dbReference>
<dbReference type="InterPro" id="IPR002423">
    <property type="entry name" value="Cpn60/GroEL/TCP-1"/>
</dbReference>
<feature type="compositionally biased region" description="Pro residues" evidence="13">
    <location>
        <begin position="804"/>
        <end position="813"/>
    </location>
</feature>
<dbReference type="GO" id="GO:0008270">
    <property type="term" value="F:zinc ion binding"/>
    <property type="evidence" value="ECO:0007669"/>
    <property type="project" value="UniProtKB-KW"/>
</dbReference>
<proteinExistence type="inferred from homology"/>
<dbReference type="SUPFAM" id="SSF54849">
    <property type="entry name" value="GroEL-intermediate domain like"/>
    <property type="match status" value="1"/>
</dbReference>
<evidence type="ECO:0000256" key="14">
    <source>
        <dbReference type="SAM" id="Phobius"/>
    </source>
</evidence>
<keyword evidence="14" id="KW-0812">Transmembrane</keyword>
<dbReference type="NCBIfam" id="TIGR02343">
    <property type="entry name" value="chap_CCT_epsi"/>
    <property type="match status" value="1"/>
</dbReference>
<evidence type="ECO:0000256" key="13">
    <source>
        <dbReference type="SAM" id="MobiDB-lite"/>
    </source>
</evidence>
<dbReference type="SUPFAM" id="SSF57850">
    <property type="entry name" value="RING/U-box"/>
    <property type="match status" value="1"/>
</dbReference>
<evidence type="ECO:0000256" key="11">
    <source>
        <dbReference type="RuleBase" id="RU004187"/>
    </source>
</evidence>
<feature type="region of interest" description="Disordered" evidence="13">
    <location>
        <begin position="785"/>
        <end position="819"/>
    </location>
</feature>
<dbReference type="Pfam" id="PF08219">
    <property type="entry name" value="TOM13"/>
    <property type="match status" value="1"/>
</dbReference>
<dbReference type="InterPro" id="IPR027413">
    <property type="entry name" value="GROEL-like_equatorial_sf"/>
</dbReference>
<dbReference type="GO" id="GO:0005524">
    <property type="term" value="F:ATP binding"/>
    <property type="evidence" value="ECO:0007669"/>
    <property type="project" value="UniProtKB-KW"/>
</dbReference>
<evidence type="ECO:0000256" key="2">
    <source>
        <dbReference type="ARBA" id="ARBA00008020"/>
    </source>
</evidence>
<keyword evidence="4" id="KW-0963">Cytoplasm</keyword>